<dbReference type="Gene3D" id="4.10.810.10">
    <property type="entry name" value="Virus Scaffolding Protein, Chain A"/>
    <property type="match status" value="1"/>
</dbReference>
<reference evidence="2 3" key="1">
    <citation type="journal article" date="2016" name="Front. Microbiol.">
        <title>Comprehensive Phylogenetic Analysis of Bovine Non-aureus Staphylococci Species Based on Whole-Genome Sequencing.</title>
        <authorList>
            <person name="Naushad S."/>
            <person name="Barkema H.W."/>
            <person name="Luby C."/>
            <person name="Condas L.A."/>
            <person name="Nobrega D.B."/>
            <person name="Carson D.A."/>
            <person name="De Buck J."/>
        </authorList>
    </citation>
    <scope>NUCLEOTIDE SEQUENCE [LARGE SCALE GENOMIC DNA]</scope>
    <source>
        <strain evidence="2 3">SNUC 2993</strain>
    </source>
</reference>
<dbReference type="Pfam" id="PF08864">
    <property type="entry name" value="UPF0302"/>
    <property type="match status" value="1"/>
</dbReference>
<comment type="caution">
    <text evidence="2">The sequence shown here is derived from an EMBL/GenBank/DDBJ whole genome shotgun (WGS) entry which is preliminary data.</text>
</comment>
<dbReference type="Gene3D" id="3.40.1530.30">
    <property type="entry name" value="Uncharacterised family UPF0302, N-terminal domain"/>
    <property type="match status" value="1"/>
</dbReference>
<gene>
    <name evidence="2" type="ORF">BU085_01585</name>
</gene>
<evidence type="ECO:0000259" key="1">
    <source>
        <dbReference type="SMART" id="SM00914"/>
    </source>
</evidence>
<dbReference type="SMART" id="SM00914">
    <property type="entry name" value="IDEAL"/>
    <property type="match status" value="1"/>
</dbReference>
<proteinExistence type="predicted"/>
<dbReference type="InterPro" id="IPR011188">
    <property type="entry name" value="UPF0302"/>
</dbReference>
<sequence>MNNSLTKMKQSFIEYLLFHYEFKSRISVWVLNYLKASPKKLQYIHFVDEGITHHQTLQIAEVESHASAIQFNGEQLQLVNTNEIFELIANNEISFDIQLHFSNKQQRESRLDDLILAQLIHSPNYSSYVQDLYAISINERKQATLIERLQDNIDLSLQMKEQERFYQLTQILNVLKTKQMNSDNGDSDDDN</sequence>
<accession>A0A2T4Q381</accession>
<dbReference type="PIRSF" id="PIRSF007165">
    <property type="entry name" value="UCP007165"/>
    <property type="match status" value="1"/>
</dbReference>
<protein>
    <submittedName>
        <fullName evidence="2">IDEAL domain-containing protein</fullName>
    </submittedName>
</protein>
<dbReference type="EMBL" id="PZEV01000003">
    <property type="protein sequence ID" value="PTI52371.1"/>
    <property type="molecule type" value="Genomic_DNA"/>
</dbReference>
<dbReference type="Pfam" id="PF08858">
    <property type="entry name" value="IDEAL"/>
    <property type="match status" value="1"/>
</dbReference>
<dbReference type="RefSeq" id="WP_002451142.1">
    <property type="nucleotide sequence ID" value="NZ_CP054017.1"/>
</dbReference>
<dbReference type="STRING" id="1194526.A284_06360"/>
<name>A0A2T4Q381_STAWA</name>
<evidence type="ECO:0000313" key="3">
    <source>
        <dbReference type="Proteomes" id="UP000240717"/>
    </source>
</evidence>
<dbReference type="Proteomes" id="UP000240717">
    <property type="component" value="Unassembled WGS sequence"/>
</dbReference>
<dbReference type="InterPro" id="IPR014957">
    <property type="entry name" value="IDEAL_dom"/>
</dbReference>
<dbReference type="InterPro" id="IPR038091">
    <property type="entry name" value="UPF0302_N_sf"/>
</dbReference>
<organism evidence="2 3">
    <name type="scientific">Staphylococcus warneri</name>
    <dbReference type="NCBI Taxonomy" id="1292"/>
    <lineage>
        <taxon>Bacteria</taxon>
        <taxon>Bacillati</taxon>
        <taxon>Bacillota</taxon>
        <taxon>Bacilli</taxon>
        <taxon>Bacillales</taxon>
        <taxon>Staphylococcaceae</taxon>
        <taxon>Staphylococcus</taxon>
    </lineage>
</organism>
<dbReference type="InterPro" id="IPR014963">
    <property type="entry name" value="UPF0302_N"/>
</dbReference>
<feature type="domain" description="IDEAL" evidence="1">
    <location>
        <begin position="136"/>
        <end position="172"/>
    </location>
</feature>
<dbReference type="AlphaFoldDB" id="A0A2T4Q381"/>
<dbReference type="InterPro" id="IPR027393">
    <property type="entry name" value="Virus_scaffolding_prot_C"/>
</dbReference>
<evidence type="ECO:0000313" key="2">
    <source>
        <dbReference type="EMBL" id="PTI52371.1"/>
    </source>
</evidence>